<accession>A0A5S9IKU5</accession>
<dbReference type="PANTHER" id="PTHR30469:SF15">
    <property type="entry name" value="HLYD FAMILY OF SECRETION PROTEINS"/>
    <property type="match status" value="1"/>
</dbReference>
<evidence type="ECO:0000313" key="5">
    <source>
        <dbReference type="EMBL" id="BBM83296.1"/>
    </source>
</evidence>
<feature type="transmembrane region" description="Helical" evidence="3">
    <location>
        <begin position="37"/>
        <end position="62"/>
    </location>
</feature>
<feature type="compositionally biased region" description="Polar residues" evidence="2">
    <location>
        <begin position="1"/>
        <end position="24"/>
    </location>
</feature>
<organism evidence="5 6">
    <name type="scientific">Uabimicrobium amorphum</name>
    <dbReference type="NCBI Taxonomy" id="2596890"/>
    <lineage>
        <taxon>Bacteria</taxon>
        <taxon>Pseudomonadati</taxon>
        <taxon>Planctomycetota</taxon>
        <taxon>Candidatus Uabimicrobiia</taxon>
        <taxon>Candidatus Uabimicrobiales</taxon>
        <taxon>Candidatus Uabimicrobiaceae</taxon>
        <taxon>Candidatus Uabimicrobium</taxon>
    </lineage>
</organism>
<dbReference type="RefSeq" id="WP_151967502.1">
    <property type="nucleotide sequence ID" value="NZ_AP019860.1"/>
</dbReference>
<dbReference type="Gene3D" id="2.40.50.100">
    <property type="match status" value="1"/>
</dbReference>
<dbReference type="GO" id="GO:1990281">
    <property type="term" value="C:efflux pump complex"/>
    <property type="evidence" value="ECO:0007669"/>
    <property type="project" value="TreeGrafter"/>
</dbReference>
<evidence type="ECO:0000256" key="1">
    <source>
        <dbReference type="SAM" id="Coils"/>
    </source>
</evidence>
<keyword evidence="3" id="KW-1133">Transmembrane helix</keyword>
<dbReference type="PANTHER" id="PTHR30469">
    <property type="entry name" value="MULTIDRUG RESISTANCE PROTEIN MDTA"/>
    <property type="match status" value="1"/>
</dbReference>
<dbReference type="Gene3D" id="1.10.287.470">
    <property type="entry name" value="Helix hairpin bin"/>
    <property type="match status" value="1"/>
</dbReference>
<dbReference type="KEGG" id="uam:UABAM_01647"/>
<sequence length="476" mass="54621">MDEPTQNQQVENDLPQNKESTPQDISEKPSINKEYPYLRWAILILTPITILFFGVLVSISIAQTEQKVSKKEQVDFKVEEVDIIEISPQPIKTTIDGYGAVRPQRQTMLTSEVSGRITYIAKSFKRGNFVKKGEILIKINPEDYEITYKLVKAELEEAKAEWQRLKKTSSFLQKELNLLKEQLDLRKKDLERSRKLATSGRLSEKEWESTRTSYLQQQQQLLATQKSLETLPHEIEKIKITIKRSEVNLKKAKKDLKRTVITSPFSAEVVAKNAEIGQFVSSGVELGQLAYDRIYEVVVKVDPEELQKIPYVPQENLPENLRDIKEAIGTPKAKVTWVAFGRSFKWDGTLVRIEPIDEKTRTLPLVVQIENPWLGLKNNNPPLLTGVYCQVSIEGVEIEKAMAVPEQAIREQDSIYLLRGDKLHIEKVFTYYSGGQYMIFPKDRNKKNAVTFGDLVITSPIMYPIQGMPLKIRQEK</sequence>
<evidence type="ECO:0000259" key="4">
    <source>
        <dbReference type="Pfam" id="PF25917"/>
    </source>
</evidence>
<name>A0A5S9IKU5_UABAM</name>
<keyword evidence="6" id="KW-1185">Reference proteome</keyword>
<dbReference type="SUPFAM" id="SSF111369">
    <property type="entry name" value="HlyD-like secretion proteins"/>
    <property type="match status" value="2"/>
</dbReference>
<feature type="coiled-coil region" evidence="1">
    <location>
        <begin position="148"/>
        <end position="193"/>
    </location>
</feature>
<evidence type="ECO:0000256" key="2">
    <source>
        <dbReference type="SAM" id="MobiDB-lite"/>
    </source>
</evidence>
<feature type="domain" description="Multidrug resistance protein MdtA-like barrel-sandwich hybrid" evidence="4">
    <location>
        <begin position="106"/>
        <end position="284"/>
    </location>
</feature>
<reference evidence="5 6" key="1">
    <citation type="submission" date="2019-08" db="EMBL/GenBank/DDBJ databases">
        <title>Complete genome sequence of Candidatus Uab amorphum.</title>
        <authorList>
            <person name="Shiratori T."/>
            <person name="Suzuki S."/>
            <person name="Kakizawa Y."/>
            <person name="Ishida K."/>
        </authorList>
    </citation>
    <scope>NUCLEOTIDE SEQUENCE [LARGE SCALE GENOMIC DNA]</scope>
    <source>
        <strain evidence="5 6">SRT547</strain>
    </source>
</reference>
<dbReference type="EMBL" id="AP019860">
    <property type="protein sequence ID" value="BBM83296.1"/>
    <property type="molecule type" value="Genomic_DNA"/>
</dbReference>
<keyword evidence="1" id="KW-0175">Coiled coil</keyword>
<dbReference type="AlphaFoldDB" id="A0A5S9IKU5"/>
<proteinExistence type="predicted"/>
<gene>
    <name evidence="5" type="ORF">UABAM_01647</name>
</gene>
<keyword evidence="3" id="KW-0472">Membrane</keyword>
<protein>
    <submittedName>
        <fullName evidence="5">Hemolysin D</fullName>
    </submittedName>
</protein>
<evidence type="ECO:0000256" key="3">
    <source>
        <dbReference type="SAM" id="Phobius"/>
    </source>
</evidence>
<dbReference type="Pfam" id="PF25917">
    <property type="entry name" value="BSH_RND"/>
    <property type="match status" value="1"/>
</dbReference>
<feature type="region of interest" description="Disordered" evidence="2">
    <location>
        <begin position="1"/>
        <end position="28"/>
    </location>
</feature>
<dbReference type="GO" id="GO:0015562">
    <property type="term" value="F:efflux transmembrane transporter activity"/>
    <property type="evidence" value="ECO:0007669"/>
    <property type="project" value="TreeGrafter"/>
</dbReference>
<dbReference type="InterPro" id="IPR058625">
    <property type="entry name" value="MdtA-like_BSH"/>
</dbReference>
<evidence type="ECO:0000313" key="6">
    <source>
        <dbReference type="Proteomes" id="UP000326354"/>
    </source>
</evidence>
<dbReference type="Proteomes" id="UP000326354">
    <property type="component" value="Chromosome"/>
</dbReference>
<dbReference type="Gene3D" id="2.40.30.170">
    <property type="match status" value="1"/>
</dbReference>
<dbReference type="OrthoDB" id="9781888at2"/>
<keyword evidence="3" id="KW-0812">Transmembrane</keyword>